<dbReference type="SUPFAM" id="SSF158911">
    <property type="entry name" value="NEAT domain-like"/>
    <property type="match status" value="1"/>
</dbReference>
<evidence type="ECO:0000256" key="1">
    <source>
        <dbReference type="ARBA" id="ARBA00004196"/>
    </source>
</evidence>
<comment type="caution">
    <text evidence="10">The sequence shown here is derived from an EMBL/GenBank/DDBJ whole genome shotgun (WGS) entry which is preliminary data.</text>
</comment>
<keyword evidence="2" id="KW-0134">Cell wall</keyword>
<evidence type="ECO:0000256" key="6">
    <source>
        <dbReference type="SAM" id="Phobius"/>
    </source>
</evidence>
<keyword evidence="5" id="KW-0572">Peptidoglycan-anchor</keyword>
<sequence length="1195" mass="133836">MTTTKQSWLKRSLALLLAMMMVMSLGIANVSAEDAEALPPAKIPTEPLNKEAYQEDYYYAVLEVPAYLYNADVEDTYSMGNDALSHTAYIMLSPDGELTAKVQFHEMAYNGGIGHLTKMYYYENKEDYDDWIHGKDNNRHDVSVESFYDGIYPSQISFPLSSPDPVVWLCTVVDAMGYAETGVRLGFDFTKARKLEGKELAAFYVEQFSNQTSEIIYTDDYEKIYERNLFDAKMLLTKESSTDDDFYWINAHFSSSYDSRTYYERKSNLKNVASNYAKQDQGDFTDESWKALQSKIEEILAFIDTEYCTDQDVYDLSKELDEIITTMTRTNNAQPYSKLYQDLYEQFQALNQDEYTSEVYRNAESCFISSKMSSIYKKDEIKCREYYLQAKNVLDNMQKLRVVIEEDGKYEVGLQFYDKTEDGNFVKTDKLDAYTGAENGRLEGASLEIYYQLPKLFIDVNQNAQNPLADNWFRISNTLGDVTSMSDLTEEVQTEDGGTATITKRFYVDYPEQSDKESVKFSYYIYDKNGNYVGSDEAYVQVDYENAKRVGELDVDKSELNQLIELMDQDLSDVDYTDEWFAALEEALAQAKKVKRNPNATIYEVDAAYDALNALYQSSPDSTYSAMCESTMDEIADILCSKAQRALYDADKIAALEAVYNDVYASGEYNKENYTKLKEALDGLNPSDEVNKSVLLETINQAKAALDRDLTDASRTKLENAIAEAEGVYNNPEASQDAVNAQIAVLNQVLDSLEDAKPTVDKQALKDIIDEAKAIEKDNYTDTTYNTLQKAIEEAETVYNNPAASEQDVADQITALANAMDALEEKSDEPLDKDNLEDGIYSLYVDMYKTNRGQKSMSDNAINHTVKLEVKDGKYYIELDFKGLAINNQFGYLRDLSYYADGYTYAENGLPQGERIPSEVLTTQKNADGTDVIDQYNDKNNLYPDLVRFELVPTAIADTDGFVPLHVFVPIMEAIAEGNGDQDVLMKIDWSSLKTASEEDFEPEKPTEPSPAVDYTDDATGVKVHADKGVFAQGVQIVVLEITKGADYDSTVASLSDVGKKFKLYDVKFFDAKGKEIAPNGTVSIRFPITAGYDSANVAVYRMADANKILVKGMVENGYYTVNTKSAGNYALVEKGSAITDAENSGAVGNANQNSITSPQTGSASNMGAIALLALAAAGMMGVTLVTRKRRSKEA</sequence>
<dbReference type="PROSITE" id="PS50847">
    <property type="entry name" value="GRAM_POS_ANCHORING"/>
    <property type="match status" value="1"/>
</dbReference>
<accession>A0ABV1DYD2</accession>
<feature type="domain" description="NEAT" evidence="9">
    <location>
        <begin position="836"/>
        <end position="998"/>
    </location>
</feature>
<feature type="signal peptide" evidence="7">
    <location>
        <begin position="1"/>
        <end position="28"/>
    </location>
</feature>
<keyword evidence="3" id="KW-0964">Secreted</keyword>
<dbReference type="InterPro" id="IPR019931">
    <property type="entry name" value="LPXTG_anchor"/>
</dbReference>
<evidence type="ECO:0000313" key="10">
    <source>
        <dbReference type="EMBL" id="MEQ2440060.1"/>
    </source>
</evidence>
<evidence type="ECO:0000256" key="7">
    <source>
        <dbReference type="SAM" id="SignalP"/>
    </source>
</evidence>
<keyword evidence="6" id="KW-0812">Transmembrane</keyword>
<dbReference type="EMBL" id="JBBMFD010000005">
    <property type="protein sequence ID" value="MEQ2440060.1"/>
    <property type="molecule type" value="Genomic_DNA"/>
</dbReference>
<dbReference type="Pfam" id="PF07554">
    <property type="entry name" value="FIVAR"/>
    <property type="match status" value="3"/>
</dbReference>
<feature type="chain" id="PRO_5045846447" evidence="7">
    <location>
        <begin position="29"/>
        <end position="1195"/>
    </location>
</feature>
<comment type="subcellular location">
    <subcellularLocation>
        <location evidence="1">Cell envelope</location>
    </subcellularLocation>
</comment>
<keyword evidence="11" id="KW-1185">Reference proteome</keyword>
<dbReference type="Pfam" id="PF05031">
    <property type="entry name" value="NEAT"/>
    <property type="match status" value="1"/>
</dbReference>
<dbReference type="Gene3D" id="1.20.1270.70">
    <property type="entry name" value="Designed single chain three-helix bundle"/>
    <property type="match status" value="1"/>
</dbReference>
<dbReference type="Gene3D" id="2.60.40.1850">
    <property type="match status" value="1"/>
</dbReference>
<evidence type="ECO:0000256" key="2">
    <source>
        <dbReference type="ARBA" id="ARBA00022512"/>
    </source>
</evidence>
<evidence type="ECO:0000313" key="11">
    <source>
        <dbReference type="Proteomes" id="UP001489509"/>
    </source>
</evidence>
<evidence type="ECO:0000256" key="4">
    <source>
        <dbReference type="ARBA" id="ARBA00022729"/>
    </source>
</evidence>
<evidence type="ECO:0000259" key="9">
    <source>
        <dbReference type="PROSITE" id="PS50978"/>
    </source>
</evidence>
<name>A0ABV1DYD2_9FIRM</name>
<feature type="domain" description="Gram-positive cocci surface proteins LPxTG" evidence="8">
    <location>
        <begin position="1158"/>
        <end position="1195"/>
    </location>
</feature>
<dbReference type="InterPro" id="IPR006635">
    <property type="entry name" value="NEAT_dom"/>
</dbReference>
<keyword evidence="6" id="KW-1133">Transmembrane helix</keyword>
<keyword evidence="4 7" id="KW-0732">Signal</keyword>
<feature type="transmembrane region" description="Helical" evidence="6">
    <location>
        <begin position="1167"/>
        <end position="1186"/>
    </location>
</feature>
<proteinExistence type="predicted"/>
<dbReference type="SMART" id="SM00725">
    <property type="entry name" value="NEAT"/>
    <property type="match status" value="1"/>
</dbReference>
<dbReference type="InterPro" id="IPR037250">
    <property type="entry name" value="NEAT_dom_sf"/>
</dbReference>
<dbReference type="Proteomes" id="UP001489509">
    <property type="component" value="Unassembled WGS sequence"/>
</dbReference>
<gene>
    <name evidence="10" type="ORF">WMO26_04380</name>
</gene>
<protein>
    <submittedName>
        <fullName evidence="10">NEAT domain-containing protein</fullName>
    </submittedName>
</protein>
<dbReference type="RefSeq" id="WP_349218416.1">
    <property type="nucleotide sequence ID" value="NZ_JBBMFD010000005.1"/>
</dbReference>
<dbReference type="Gene3D" id="1.20.1270.90">
    <property type="entry name" value="AF1782-like"/>
    <property type="match status" value="2"/>
</dbReference>
<evidence type="ECO:0000259" key="8">
    <source>
        <dbReference type="PROSITE" id="PS50847"/>
    </source>
</evidence>
<keyword evidence="6" id="KW-0472">Membrane</keyword>
<reference evidence="10 11" key="1">
    <citation type="submission" date="2024-03" db="EMBL/GenBank/DDBJ databases">
        <title>Human intestinal bacterial collection.</title>
        <authorList>
            <person name="Pauvert C."/>
            <person name="Hitch T.C.A."/>
            <person name="Clavel T."/>
        </authorList>
    </citation>
    <scope>NUCLEOTIDE SEQUENCE [LARGE SCALE GENOMIC DNA]</scope>
    <source>
        <strain evidence="10 11">CLA-JM-H44</strain>
    </source>
</reference>
<evidence type="ECO:0000256" key="3">
    <source>
        <dbReference type="ARBA" id="ARBA00022525"/>
    </source>
</evidence>
<dbReference type="CDD" id="cd06920">
    <property type="entry name" value="NEAT"/>
    <property type="match status" value="1"/>
</dbReference>
<dbReference type="PROSITE" id="PS50978">
    <property type="entry name" value="NEAT"/>
    <property type="match status" value="1"/>
</dbReference>
<evidence type="ECO:0000256" key="5">
    <source>
        <dbReference type="ARBA" id="ARBA00023088"/>
    </source>
</evidence>
<organism evidence="10 11">
    <name type="scientific">Solibaculum intestinale</name>
    <dbReference type="NCBI Taxonomy" id="3133165"/>
    <lineage>
        <taxon>Bacteria</taxon>
        <taxon>Bacillati</taxon>
        <taxon>Bacillota</taxon>
        <taxon>Clostridia</taxon>
        <taxon>Eubacteriales</taxon>
        <taxon>Oscillospiraceae</taxon>
        <taxon>Solibaculum</taxon>
    </lineage>
</organism>